<gene>
    <name evidence="2" type="ORF">PCOR1329_LOCUS18226</name>
</gene>
<accession>A0ABN9RAW3</accession>
<feature type="region of interest" description="Disordered" evidence="1">
    <location>
        <begin position="323"/>
        <end position="348"/>
    </location>
</feature>
<feature type="region of interest" description="Disordered" evidence="1">
    <location>
        <begin position="232"/>
        <end position="278"/>
    </location>
</feature>
<evidence type="ECO:0000256" key="1">
    <source>
        <dbReference type="SAM" id="MobiDB-lite"/>
    </source>
</evidence>
<reference evidence="2" key="1">
    <citation type="submission" date="2023-10" db="EMBL/GenBank/DDBJ databases">
        <authorList>
            <person name="Chen Y."/>
            <person name="Shah S."/>
            <person name="Dougan E. K."/>
            <person name="Thang M."/>
            <person name="Chan C."/>
        </authorList>
    </citation>
    <scope>NUCLEOTIDE SEQUENCE [LARGE SCALE GENOMIC DNA]</scope>
</reference>
<dbReference type="EMBL" id="CAUYUJ010005714">
    <property type="protein sequence ID" value="CAK0814700.1"/>
    <property type="molecule type" value="Genomic_DNA"/>
</dbReference>
<keyword evidence="3" id="KW-1185">Reference proteome</keyword>
<evidence type="ECO:0000313" key="3">
    <source>
        <dbReference type="Proteomes" id="UP001189429"/>
    </source>
</evidence>
<protein>
    <submittedName>
        <fullName evidence="2">Uncharacterized protein</fullName>
    </submittedName>
</protein>
<proteinExistence type="predicted"/>
<organism evidence="2 3">
    <name type="scientific">Prorocentrum cordatum</name>
    <dbReference type="NCBI Taxonomy" id="2364126"/>
    <lineage>
        <taxon>Eukaryota</taxon>
        <taxon>Sar</taxon>
        <taxon>Alveolata</taxon>
        <taxon>Dinophyceae</taxon>
        <taxon>Prorocentrales</taxon>
        <taxon>Prorocentraceae</taxon>
        <taxon>Prorocentrum</taxon>
    </lineage>
</organism>
<comment type="caution">
    <text evidence="2">The sequence shown here is derived from an EMBL/GenBank/DDBJ whole genome shotgun (WGS) entry which is preliminary data.</text>
</comment>
<dbReference type="Proteomes" id="UP001189429">
    <property type="component" value="Unassembled WGS sequence"/>
</dbReference>
<feature type="compositionally biased region" description="Basic and acidic residues" evidence="1">
    <location>
        <begin position="232"/>
        <end position="257"/>
    </location>
</feature>
<feature type="compositionally biased region" description="Basic and acidic residues" evidence="1">
    <location>
        <begin position="339"/>
        <end position="348"/>
    </location>
</feature>
<evidence type="ECO:0000313" key="2">
    <source>
        <dbReference type="EMBL" id="CAK0814700.1"/>
    </source>
</evidence>
<name>A0ABN9RAW3_9DINO</name>
<sequence>MKDFMTEAAQQVRDEFQRLPTPSKDIRSKAGRPITLRAVSRGVWLNDTPTAQKLKAATPDGARFNDIINGVAVLCEREESTLISHAATYELGQMEAEMDLPVSAACDIEAAPSPLGPIKQHGMDEVVLEYFEDGFKGAGLEFSGADDLRFAKHVFLDGSCFKSAVEELSRSGWAFVRCFSGASGKVQDVIKVAAHKDVDDPAITDVERFRRKGNFHADRSHEWEWEVGPRKEVGNEKTGGVDDFGRRVSEPGQDARHSAALRGWRPAPPPAGRRQPRGDMPAFAEAELSVKAILSSLELEHEREVSALWGEIAQLRQETAVLRPSGLSDPSAQQPDASPRYEDDRPQREVSFEVQRCPTAESPVVVRTGAINSGCNLLTPRRAVVVEGGSVQAEPSTLAAYPNPSASSSLPLDAAVDDGLETGIVSDKALTPHSRNTSRRLPTHTSTISYNTCRSRSTKLGGHLVSHVKTIRSRGYPEVAKKLTMALNSVTDLNDPDQSEKRCCASQIEAVSLALPPCMSPFLFL</sequence>